<accession>A0A371H1W0</accession>
<dbReference type="PANTHER" id="PTHR35046:SF9">
    <property type="entry name" value="RNA-DIRECTED DNA POLYMERASE"/>
    <property type="match status" value="1"/>
</dbReference>
<dbReference type="InterPro" id="IPR056924">
    <property type="entry name" value="SH3_Tf2-1"/>
</dbReference>
<dbReference type="Pfam" id="PF24626">
    <property type="entry name" value="SH3_Tf2-1"/>
    <property type="match status" value="1"/>
</dbReference>
<dbReference type="Proteomes" id="UP000257109">
    <property type="component" value="Unassembled WGS sequence"/>
</dbReference>
<evidence type="ECO:0000313" key="3">
    <source>
        <dbReference type="EMBL" id="RDX96808.1"/>
    </source>
</evidence>
<comment type="caution">
    <text evidence="3">The sequence shown here is derived from an EMBL/GenBank/DDBJ whole genome shotgun (WGS) entry which is preliminary data.</text>
</comment>
<name>A0A371H1W0_MUCPR</name>
<feature type="domain" description="Tf2-1-like SH3-like" evidence="2">
    <location>
        <begin position="56"/>
        <end position="117"/>
    </location>
</feature>
<keyword evidence="4" id="KW-1185">Reference proteome</keyword>
<evidence type="ECO:0000256" key="1">
    <source>
        <dbReference type="SAM" id="Coils"/>
    </source>
</evidence>
<gene>
    <name evidence="3" type="ORF">CR513_20493</name>
</gene>
<feature type="non-terminal residue" evidence="3">
    <location>
        <position position="1"/>
    </location>
</feature>
<feature type="coiled-coil region" evidence="1">
    <location>
        <begin position="157"/>
        <end position="184"/>
    </location>
</feature>
<dbReference type="AlphaFoldDB" id="A0A371H1W0"/>
<dbReference type="PANTHER" id="PTHR35046">
    <property type="entry name" value="ZINC KNUCKLE (CCHC-TYPE) FAMILY PROTEIN"/>
    <property type="match status" value="1"/>
</dbReference>
<organism evidence="3 4">
    <name type="scientific">Mucuna pruriens</name>
    <name type="common">Velvet bean</name>
    <name type="synonym">Dolichos pruriens</name>
    <dbReference type="NCBI Taxonomy" id="157652"/>
    <lineage>
        <taxon>Eukaryota</taxon>
        <taxon>Viridiplantae</taxon>
        <taxon>Streptophyta</taxon>
        <taxon>Embryophyta</taxon>
        <taxon>Tracheophyta</taxon>
        <taxon>Spermatophyta</taxon>
        <taxon>Magnoliopsida</taxon>
        <taxon>eudicotyledons</taxon>
        <taxon>Gunneridae</taxon>
        <taxon>Pentapetalae</taxon>
        <taxon>rosids</taxon>
        <taxon>fabids</taxon>
        <taxon>Fabales</taxon>
        <taxon>Fabaceae</taxon>
        <taxon>Papilionoideae</taxon>
        <taxon>50 kb inversion clade</taxon>
        <taxon>NPAAA clade</taxon>
        <taxon>indigoferoid/millettioid clade</taxon>
        <taxon>Phaseoleae</taxon>
        <taxon>Mucuna</taxon>
    </lineage>
</organism>
<evidence type="ECO:0000259" key="2">
    <source>
        <dbReference type="Pfam" id="PF24626"/>
    </source>
</evidence>
<dbReference type="EMBL" id="QJKJ01003813">
    <property type="protein sequence ID" value="RDX96808.1"/>
    <property type="molecule type" value="Genomic_DNA"/>
</dbReference>
<evidence type="ECO:0000313" key="4">
    <source>
        <dbReference type="Proteomes" id="UP000257109"/>
    </source>
</evidence>
<protein>
    <recommendedName>
        <fullName evidence="2">Tf2-1-like SH3-like domain-containing protein</fullName>
    </recommendedName>
</protein>
<keyword evidence="1" id="KW-0175">Coiled coil</keyword>
<reference evidence="3" key="1">
    <citation type="submission" date="2018-05" db="EMBL/GenBank/DDBJ databases">
        <title>Draft genome of Mucuna pruriens seed.</title>
        <authorList>
            <person name="Nnadi N.E."/>
            <person name="Vos R."/>
            <person name="Hasami M.H."/>
            <person name="Devisetty U.K."/>
            <person name="Aguiy J.C."/>
        </authorList>
    </citation>
    <scope>NUCLEOTIDE SEQUENCE [LARGE SCALE GENOMIC DNA]</scope>
    <source>
        <strain evidence="3">JCA_2017</strain>
    </source>
</reference>
<sequence>MAYFIPCHKSDNASHMANIFFKEVVRVHGLPRTIVSDKDSKSLWDKLGTKPLFQEGYLVWVHWRKEGFPHLRRSKLLPRGNGSFKILKKINDNAYQVDMPKEFEGSTTFNVIDLTPCDLGVEGEDDAPNLRINSFQEGENDAYMEKATPTLERPITRGRLRRIQEEVQHQLTNLNEEKEGHEGHTLYYVSSCLEGNGM</sequence>
<dbReference type="OrthoDB" id="909585at2759"/>
<proteinExistence type="predicted"/>